<keyword evidence="2" id="KW-1185">Reference proteome</keyword>
<organism evidence="1 2">
    <name type="scientific">Legionella massiliensis</name>
    <dbReference type="NCBI Taxonomy" id="1034943"/>
    <lineage>
        <taxon>Bacteria</taxon>
        <taxon>Pseudomonadati</taxon>
        <taxon>Pseudomonadota</taxon>
        <taxon>Gammaproteobacteria</taxon>
        <taxon>Legionellales</taxon>
        <taxon>Legionellaceae</taxon>
        <taxon>Legionella</taxon>
    </lineage>
</organism>
<dbReference type="AlphaFoldDB" id="A0A078KVP2"/>
<gene>
    <name evidence="1" type="ORF">BN59_00093</name>
</gene>
<protein>
    <submittedName>
        <fullName evidence="1">Uncharacterized protein</fullName>
    </submittedName>
</protein>
<dbReference type="Proteomes" id="UP000044071">
    <property type="component" value="Unassembled WGS sequence"/>
</dbReference>
<reference evidence="1 2" key="1">
    <citation type="submission" date="2014-06" db="EMBL/GenBank/DDBJ databases">
        <authorList>
            <person name="Urmite Genomes Urmite Genomes"/>
        </authorList>
    </citation>
    <scope>NUCLEOTIDE SEQUENCE [LARGE SCALE GENOMIC DNA]</scope>
</reference>
<name>A0A078KVP2_9GAMM</name>
<sequence>MRKIQIERKLFELFGHKFFVFENFQDIDLDIDNKLIYKHDNQDALVDIFARNQFYSIWSDERRLNAGVICACEGDISMVVGFLKRAGFKDDSYSTFDCGLIGSNSSVLFLTSPETMQAFIAHLAVATFANKFAQSTFFGAKEAKLTQPKKSEITEA</sequence>
<dbReference type="EMBL" id="CCSB01000001">
    <property type="protein sequence ID" value="CDZ75834.1"/>
    <property type="molecule type" value="Genomic_DNA"/>
</dbReference>
<dbReference type="RefSeq" id="WP_043872473.1">
    <property type="nucleotide sequence ID" value="NZ_CCVW01000001.1"/>
</dbReference>
<evidence type="ECO:0000313" key="2">
    <source>
        <dbReference type="Proteomes" id="UP000044071"/>
    </source>
</evidence>
<dbReference type="OrthoDB" id="5651010at2"/>
<accession>A0A078KVP2</accession>
<proteinExistence type="predicted"/>
<evidence type="ECO:0000313" key="1">
    <source>
        <dbReference type="EMBL" id="CDZ75834.1"/>
    </source>
</evidence>